<protein>
    <recommendedName>
        <fullName evidence="2">SET domain-containing protein</fullName>
    </recommendedName>
</protein>
<dbReference type="Pfam" id="PF00856">
    <property type="entry name" value="SET"/>
    <property type="match status" value="1"/>
</dbReference>
<accession>A0A0D6R766</accession>
<dbReference type="CDD" id="cd20071">
    <property type="entry name" value="SET_SMYD"/>
    <property type="match status" value="1"/>
</dbReference>
<organism evidence="3">
    <name type="scientific">Araucaria cunninghamii</name>
    <name type="common">Hoop pine</name>
    <name type="synonym">Moreton Bay pine</name>
    <dbReference type="NCBI Taxonomy" id="56994"/>
    <lineage>
        <taxon>Eukaryota</taxon>
        <taxon>Viridiplantae</taxon>
        <taxon>Streptophyta</taxon>
        <taxon>Embryophyta</taxon>
        <taxon>Tracheophyta</taxon>
        <taxon>Spermatophyta</taxon>
        <taxon>Pinopsida</taxon>
        <taxon>Pinidae</taxon>
        <taxon>Conifers II</taxon>
        <taxon>Araucariales</taxon>
        <taxon>Araucariaceae</taxon>
        <taxon>Araucaria</taxon>
    </lineage>
</organism>
<dbReference type="Gene3D" id="1.10.220.160">
    <property type="match status" value="1"/>
</dbReference>
<dbReference type="InterPro" id="IPR001214">
    <property type="entry name" value="SET_dom"/>
</dbReference>
<evidence type="ECO:0000259" key="2">
    <source>
        <dbReference type="PROSITE" id="PS50280"/>
    </source>
</evidence>
<evidence type="ECO:0000313" key="3">
    <source>
        <dbReference type="EMBL" id="JAG98556.1"/>
    </source>
</evidence>
<proteinExistence type="predicted"/>
<feature type="compositionally biased region" description="Basic residues" evidence="1">
    <location>
        <begin position="53"/>
        <end position="64"/>
    </location>
</feature>
<evidence type="ECO:0000256" key="1">
    <source>
        <dbReference type="SAM" id="MobiDB-lite"/>
    </source>
</evidence>
<dbReference type="PROSITE" id="PS50280">
    <property type="entry name" value="SET"/>
    <property type="match status" value="1"/>
</dbReference>
<dbReference type="EMBL" id="GCKF01022498">
    <property type="protein sequence ID" value="JAG98556.1"/>
    <property type="molecule type" value="Transcribed_RNA"/>
</dbReference>
<dbReference type="Gene3D" id="2.170.270.10">
    <property type="entry name" value="SET domain"/>
    <property type="match status" value="1"/>
</dbReference>
<dbReference type="Gene3D" id="6.10.140.2220">
    <property type="match status" value="1"/>
</dbReference>
<dbReference type="AlphaFoldDB" id="A0A0D6R766"/>
<dbReference type="PANTHER" id="PTHR46455">
    <property type="entry name" value="SET AND MYND DOMAIN CONTAINING, ARTHROPOD-SPECIFIC, MEMBER 4, ISOFORM A"/>
    <property type="match status" value="1"/>
</dbReference>
<feature type="region of interest" description="Disordered" evidence="1">
    <location>
        <begin position="47"/>
        <end position="66"/>
    </location>
</feature>
<dbReference type="InterPro" id="IPR046341">
    <property type="entry name" value="SET_dom_sf"/>
</dbReference>
<reference evidence="3" key="1">
    <citation type="submission" date="2015-03" db="EMBL/GenBank/DDBJ databases">
        <title>A transcriptome of Araucaria cunninghamii, an australian fine timber species.</title>
        <authorList>
            <person name="Jing Yi C.J.Y."/>
            <person name="Yin San L.Y.S."/>
            <person name="Abdul Karim S.S."/>
            <person name="Wan Azmi N.N."/>
            <person name="Hercus R.R."/>
            <person name="Croft L.L."/>
        </authorList>
    </citation>
    <scope>NUCLEOTIDE SEQUENCE</scope>
    <source>
        <strain evidence="3">MI0301</strain>
        <tissue evidence="3">Leaf</tissue>
    </source>
</reference>
<feature type="domain" description="SET" evidence="2">
    <location>
        <begin position="71"/>
        <end position="341"/>
    </location>
</feature>
<dbReference type="PANTHER" id="PTHR46455:SF5">
    <property type="entry name" value="SET AND MYND DOMAIN CONTAINING, ARTHROPOD-SPECIFIC, MEMBER 4, ISOFORM A"/>
    <property type="match status" value="1"/>
</dbReference>
<dbReference type="InterPro" id="IPR053010">
    <property type="entry name" value="SET_SmydA-8"/>
</dbReference>
<name>A0A0D6R766_ARACU</name>
<dbReference type="SUPFAM" id="SSF82199">
    <property type="entry name" value="SET domain"/>
    <property type="match status" value="1"/>
</dbReference>
<dbReference type="SMART" id="SM00317">
    <property type="entry name" value="SET"/>
    <property type="match status" value="1"/>
</dbReference>
<sequence>MEQGLERVSQLSIHDASDLSPPKELIVSENATQVDRTSNLQAPEVAVNSSNNKNKKKKKKKSAQHKLLPSQKLVESTFPWKVVNRVGRGRCAVACRNIKAGEVVVAERAVAFMPRAQYITSVCHSCCCTFTEDCASVKCSSCQNVFHCEPCKEQVLHQHRKWCSVFKEINRIAKESDCDQDLVHFVLSLFSKKYGNNDRKVIDTVEQIHIEGTVEDGIINSSFQDALGLQTHQAKMPKAWRTSVRKGCQALQMVIMKEREGSLDCSVEELECLAALVNTNAHGMGAQGLRNTDVALGIFPFVSMLNHSCRPNCCFASEGNIMFVRALQDISSDTELCVSYINLYEPRSIRKHELSVTKHFDCNCQRCTEPLESSVDRFLEGCMCNGKGCCGVLLKMTSLNGHALGDNKLTPWICDTCSRILDPQSYDPIGKPLTEAPWVLVAKAEEKMAIAFSAYRERRLKDARALLENFISEFSGKLHQLHVLLFDALTPLMNCHRAVGDAEGGVRVCRKVLSCLEKVLSNPTLELANFYFCLGEMCSERAEANDISPVLAKFYKKQAQEAFQRVQQIRKICLGKPSLPY</sequence>